<feature type="compositionally biased region" description="Basic and acidic residues" evidence="2">
    <location>
        <begin position="88"/>
        <end position="106"/>
    </location>
</feature>
<dbReference type="SMART" id="SM00324">
    <property type="entry name" value="RhoGAP"/>
    <property type="match status" value="1"/>
</dbReference>
<evidence type="ECO:0000313" key="5">
    <source>
        <dbReference type="Proteomes" id="UP000800041"/>
    </source>
</evidence>
<feature type="compositionally biased region" description="Polar residues" evidence="2">
    <location>
        <begin position="149"/>
        <end position="158"/>
    </location>
</feature>
<evidence type="ECO:0000256" key="1">
    <source>
        <dbReference type="ARBA" id="ARBA00022468"/>
    </source>
</evidence>
<feature type="compositionally biased region" description="Polar residues" evidence="2">
    <location>
        <begin position="26"/>
        <end position="35"/>
    </location>
</feature>
<proteinExistence type="predicted"/>
<feature type="compositionally biased region" description="Low complexity" evidence="2">
    <location>
        <begin position="9"/>
        <end position="25"/>
    </location>
</feature>
<keyword evidence="1" id="KW-0343">GTPase activation</keyword>
<organism evidence="4 5">
    <name type="scientific">Aulographum hederae CBS 113979</name>
    <dbReference type="NCBI Taxonomy" id="1176131"/>
    <lineage>
        <taxon>Eukaryota</taxon>
        <taxon>Fungi</taxon>
        <taxon>Dikarya</taxon>
        <taxon>Ascomycota</taxon>
        <taxon>Pezizomycotina</taxon>
        <taxon>Dothideomycetes</taxon>
        <taxon>Pleosporomycetidae</taxon>
        <taxon>Aulographales</taxon>
        <taxon>Aulographaceae</taxon>
    </lineage>
</organism>
<evidence type="ECO:0000256" key="2">
    <source>
        <dbReference type="SAM" id="MobiDB-lite"/>
    </source>
</evidence>
<dbReference type="OrthoDB" id="185175at2759"/>
<evidence type="ECO:0000259" key="3">
    <source>
        <dbReference type="PROSITE" id="PS50238"/>
    </source>
</evidence>
<dbReference type="InterPro" id="IPR008936">
    <property type="entry name" value="Rho_GTPase_activation_prot"/>
</dbReference>
<dbReference type="SUPFAM" id="SSF48350">
    <property type="entry name" value="GTPase activation domain, GAP"/>
    <property type="match status" value="1"/>
</dbReference>
<sequence>MNPFRSAEDTSQTTSQTDISDTASAQNTKAKSTSHVEAGSTKRSNNKTRVGFLSRSRSIKDESRTKSKPAPMPTRPLDTQMQGSAPAAEREAAPKTAPLDKERPFRDMMNSSYRNRSADRQQTHYAGDDRLGSQKKKDNKDEAAREGSFLTNIRSSGTKAADGIKSGRGLISKMISRSGSSNERQLYPEDTYVCQVINLKLVEQTRRTRISKRLQDSKDKTEYWMPALPWRCIDFLNMRGCEQEGLYRIPGSIREIKRWQMRFDTELDINLFDEPELHDINIIGSMFKAWLRDLKDEIFPKATQFKIQEACLNAKTTPQMLKDELSKLPPFNYYLLFAITCHISLLHSCSQENKMDYRNLCICFQPCMKIEPFCFQWLVLDWRNCWQGCWTEKEYLAIEEAAEAQKEMPGSNRANGSTTKATQPAEDRNVSSSGSSKPSITSSNGPEKSKPAQADHSKANGRDRHKGNGGDPQTATELTPPHALKRGNEVPSISPMKPLSPFGPM</sequence>
<protein>
    <submittedName>
        <fullName evidence="4">Rho GTPase activation protein</fullName>
    </submittedName>
</protein>
<accession>A0A6G1GUG4</accession>
<dbReference type="PANTHER" id="PTHR23176:SF125">
    <property type="entry name" value="GTPASE ACTIVATOR (BEM2), PUTATIVE (AFU_ORTHOLOGUE AFUA_7G04450)-RELATED"/>
    <property type="match status" value="1"/>
</dbReference>
<feature type="compositionally biased region" description="Basic and acidic residues" evidence="2">
    <location>
        <begin position="447"/>
        <end position="468"/>
    </location>
</feature>
<dbReference type="InterPro" id="IPR000198">
    <property type="entry name" value="RhoGAP_dom"/>
</dbReference>
<gene>
    <name evidence="4" type="ORF">K402DRAFT_336280</name>
</gene>
<name>A0A6G1GUG4_9PEZI</name>
<dbReference type="EMBL" id="ML977167">
    <property type="protein sequence ID" value="KAF1984601.1"/>
    <property type="molecule type" value="Genomic_DNA"/>
</dbReference>
<dbReference type="Proteomes" id="UP000800041">
    <property type="component" value="Unassembled WGS sequence"/>
</dbReference>
<dbReference type="PANTHER" id="PTHR23176">
    <property type="entry name" value="RHO/RAC/CDC GTPASE-ACTIVATING PROTEIN"/>
    <property type="match status" value="1"/>
</dbReference>
<dbReference type="GO" id="GO:0007165">
    <property type="term" value="P:signal transduction"/>
    <property type="evidence" value="ECO:0007669"/>
    <property type="project" value="InterPro"/>
</dbReference>
<dbReference type="GO" id="GO:0005096">
    <property type="term" value="F:GTPase activator activity"/>
    <property type="evidence" value="ECO:0007669"/>
    <property type="project" value="UniProtKB-KW"/>
</dbReference>
<feature type="region of interest" description="Disordered" evidence="2">
    <location>
        <begin position="406"/>
        <end position="505"/>
    </location>
</feature>
<dbReference type="Gene3D" id="1.10.555.10">
    <property type="entry name" value="Rho GTPase activation protein"/>
    <property type="match status" value="1"/>
</dbReference>
<feature type="compositionally biased region" description="Low complexity" evidence="2">
    <location>
        <begin position="431"/>
        <end position="443"/>
    </location>
</feature>
<keyword evidence="5" id="KW-1185">Reference proteome</keyword>
<feature type="compositionally biased region" description="Basic and acidic residues" evidence="2">
    <location>
        <begin position="116"/>
        <end position="145"/>
    </location>
</feature>
<feature type="domain" description="Rho-GAP" evidence="3">
    <location>
        <begin position="212"/>
        <end position="409"/>
    </location>
</feature>
<dbReference type="Pfam" id="PF00620">
    <property type="entry name" value="RhoGAP"/>
    <property type="match status" value="1"/>
</dbReference>
<reference evidence="4" key="1">
    <citation type="journal article" date="2020" name="Stud. Mycol.">
        <title>101 Dothideomycetes genomes: a test case for predicting lifestyles and emergence of pathogens.</title>
        <authorList>
            <person name="Haridas S."/>
            <person name="Albert R."/>
            <person name="Binder M."/>
            <person name="Bloem J."/>
            <person name="Labutti K."/>
            <person name="Salamov A."/>
            <person name="Andreopoulos B."/>
            <person name="Baker S."/>
            <person name="Barry K."/>
            <person name="Bills G."/>
            <person name="Bluhm B."/>
            <person name="Cannon C."/>
            <person name="Castanera R."/>
            <person name="Culley D."/>
            <person name="Daum C."/>
            <person name="Ezra D."/>
            <person name="Gonzalez J."/>
            <person name="Henrissat B."/>
            <person name="Kuo A."/>
            <person name="Liang C."/>
            <person name="Lipzen A."/>
            <person name="Lutzoni F."/>
            <person name="Magnuson J."/>
            <person name="Mondo S."/>
            <person name="Nolan M."/>
            <person name="Ohm R."/>
            <person name="Pangilinan J."/>
            <person name="Park H.-J."/>
            <person name="Ramirez L."/>
            <person name="Alfaro M."/>
            <person name="Sun H."/>
            <person name="Tritt A."/>
            <person name="Yoshinaga Y."/>
            <person name="Zwiers L.-H."/>
            <person name="Turgeon B."/>
            <person name="Goodwin S."/>
            <person name="Spatafora J."/>
            <person name="Crous P."/>
            <person name="Grigoriev I."/>
        </authorList>
    </citation>
    <scope>NUCLEOTIDE SEQUENCE</scope>
    <source>
        <strain evidence="4">CBS 113979</strain>
    </source>
</reference>
<dbReference type="InterPro" id="IPR050729">
    <property type="entry name" value="Rho-GAP"/>
</dbReference>
<evidence type="ECO:0000313" key="4">
    <source>
        <dbReference type="EMBL" id="KAF1984601.1"/>
    </source>
</evidence>
<dbReference type="CDD" id="cd00159">
    <property type="entry name" value="RhoGAP"/>
    <property type="match status" value="1"/>
</dbReference>
<feature type="region of interest" description="Disordered" evidence="2">
    <location>
        <begin position="1"/>
        <end position="164"/>
    </location>
</feature>
<dbReference type="PROSITE" id="PS50238">
    <property type="entry name" value="RHOGAP"/>
    <property type="match status" value="1"/>
</dbReference>
<dbReference type="AlphaFoldDB" id="A0A6G1GUG4"/>
<dbReference type="GO" id="GO:0005938">
    <property type="term" value="C:cell cortex"/>
    <property type="evidence" value="ECO:0007669"/>
    <property type="project" value="UniProtKB-ARBA"/>
</dbReference>
<feature type="compositionally biased region" description="Polar residues" evidence="2">
    <location>
        <begin position="412"/>
        <end position="422"/>
    </location>
</feature>